<dbReference type="OrthoDB" id="9788235at2"/>
<dbReference type="PRINTS" id="PR00081">
    <property type="entry name" value="GDHRDH"/>
</dbReference>
<dbReference type="GO" id="GO:0047936">
    <property type="term" value="F:glucose 1-dehydrogenase [NAD(P)+] activity"/>
    <property type="evidence" value="ECO:0007669"/>
    <property type="project" value="UniProtKB-EC"/>
</dbReference>
<dbReference type="InterPro" id="IPR020904">
    <property type="entry name" value="Sc_DH/Rdtase_CS"/>
</dbReference>
<evidence type="ECO:0000313" key="4">
    <source>
        <dbReference type="EMBL" id="MVT41091.1"/>
    </source>
</evidence>
<dbReference type="InterPro" id="IPR036291">
    <property type="entry name" value="NAD(P)-bd_dom_sf"/>
</dbReference>
<comment type="similarity">
    <text evidence="1">Belongs to the short-chain dehydrogenases/reductases (SDR) family.</text>
</comment>
<protein>
    <submittedName>
        <fullName evidence="4">Glucose 1-dehydrogenase</fullName>
        <ecNumber evidence="4">1.1.1.47</ecNumber>
    </submittedName>
</protein>
<dbReference type="AlphaFoldDB" id="A0A6N8J917"/>
<keyword evidence="2 4" id="KW-0560">Oxidoreductase</keyword>
<dbReference type="PRINTS" id="PR00080">
    <property type="entry name" value="SDRFAMILY"/>
</dbReference>
<keyword evidence="5" id="KW-1185">Reference proteome</keyword>
<accession>A0A6N8J917</accession>
<dbReference type="PROSITE" id="PS00061">
    <property type="entry name" value="ADH_SHORT"/>
    <property type="match status" value="1"/>
</dbReference>
<evidence type="ECO:0000313" key="5">
    <source>
        <dbReference type="Proteomes" id="UP000468388"/>
    </source>
</evidence>
<dbReference type="EMBL" id="WRXO01000002">
    <property type="protein sequence ID" value="MVT41091.1"/>
    <property type="molecule type" value="Genomic_DNA"/>
</dbReference>
<proteinExistence type="inferred from homology"/>
<dbReference type="NCBIfam" id="NF005559">
    <property type="entry name" value="PRK07231.1"/>
    <property type="match status" value="1"/>
</dbReference>
<name>A0A6N8J917_9BACT</name>
<dbReference type="Proteomes" id="UP000468388">
    <property type="component" value="Unassembled WGS sequence"/>
</dbReference>
<dbReference type="Pfam" id="PF13561">
    <property type="entry name" value="adh_short_C2"/>
    <property type="match status" value="1"/>
</dbReference>
<dbReference type="InterPro" id="IPR002347">
    <property type="entry name" value="SDR_fam"/>
</dbReference>
<feature type="region of interest" description="Disordered" evidence="3">
    <location>
        <begin position="186"/>
        <end position="205"/>
    </location>
</feature>
<dbReference type="RefSeq" id="WP_157299705.1">
    <property type="nucleotide sequence ID" value="NZ_BAAAZB010000010.1"/>
</dbReference>
<gene>
    <name evidence="4" type="ORF">GO495_10905</name>
</gene>
<dbReference type="PANTHER" id="PTHR43639:SF1">
    <property type="entry name" value="SHORT-CHAIN DEHYDROGENASE_REDUCTASE FAMILY PROTEIN"/>
    <property type="match status" value="1"/>
</dbReference>
<dbReference type="Gene3D" id="3.40.50.720">
    <property type="entry name" value="NAD(P)-binding Rossmann-like Domain"/>
    <property type="match status" value="1"/>
</dbReference>
<reference evidence="4 5" key="1">
    <citation type="submission" date="2019-12" db="EMBL/GenBank/DDBJ databases">
        <title>The draft genomic sequence of strain Chitinophaga oryziterrae JCM 16595.</title>
        <authorList>
            <person name="Zhang X."/>
        </authorList>
    </citation>
    <scope>NUCLEOTIDE SEQUENCE [LARGE SCALE GENOMIC DNA]</scope>
    <source>
        <strain evidence="4 5">JCM 16595</strain>
    </source>
</reference>
<dbReference type="FunFam" id="3.40.50.720:FF:000084">
    <property type="entry name" value="Short-chain dehydrogenase reductase"/>
    <property type="match status" value="1"/>
</dbReference>
<sequence>MELNLENKTAIVTGGSKGIGAAIAKALAAEGVAIAVNYVSNKENADKVVKEILDAGGKAMAVQGDASNENDVKKIFAMTKDHFGSLNIVVNNAGIYQFNPIEAFEVAKFQQFFNTNVLSVFLTTKEALNYFPDTGGNIVNIGAVLSHNPNINGSLYGATKAAVDTLTMAFAKELAARHIRVNTVAPGPTITEGSKEMTRNQSNGSMDITKMIPLGRLGTPEDIAKVVVFLTSDASGWITGERINASGGMR</sequence>
<dbReference type="PANTHER" id="PTHR43639">
    <property type="entry name" value="OXIDOREDUCTASE, SHORT-CHAIN DEHYDROGENASE/REDUCTASE FAMILY (AFU_ORTHOLOGUE AFUA_5G02870)"/>
    <property type="match status" value="1"/>
</dbReference>
<organism evidence="4 5">
    <name type="scientific">Chitinophaga oryziterrae</name>
    <dbReference type="NCBI Taxonomy" id="1031224"/>
    <lineage>
        <taxon>Bacteria</taxon>
        <taxon>Pseudomonadati</taxon>
        <taxon>Bacteroidota</taxon>
        <taxon>Chitinophagia</taxon>
        <taxon>Chitinophagales</taxon>
        <taxon>Chitinophagaceae</taxon>
        <taxon>Chitinophaga</taxon>
    </lineage>
</organism>
<evidence type="ECO:0000256" key="1">
    <source>
        <dbReference type="ARBA" id="ARBA00006484"/>
    </source>
</evidence>
<comment type="caution">
    <text evidence="4">The sequence shown here is derived from an EMBL/GenBank/DDBJ whole genome shotgun (WGS) entry which is preliminary data.</text>
</comment>
<evidence type="ECO:0000256" key="2">
    <source>
        <dbReference type="ARBA" id="ARBA00023002"/>
    </source>
</evidence>
<dbReference type="EC" id="1.1.1.47" evidence="4"/>
<dbReference type="SUPFAM" id="SSF51735">
    <property type="entry name" value="NAD(P)-binding Rossmann-fold domains"/>
    <property type="match status" value="1"/>
</dbReference>
<evidence type="ECO:0000256" key="3">
    <source>
        <dbReference type="SAM" id="MobiDB-lite"/>
    </source>
</evidence>